<dbReference type="CDD" id="cd06173">
    <property type="entry name" value="MFS_MefA_like"/>
    <property type="match status" value="1"/>
</dbReference>
<feature type="transmembrane region" description="Helical" evidence="7">
    <location>
        <begin position="338"/>
        <end position="361"/>
    </location>
</feature>
<dbReference type="InterPro" id="IPR011701">
    <property type="entry name" value="MFS"/>
</dbReference>
<gene>
    <name evidence="9" type="ORF">ABID27_000566</name>
</gene>
<feature type="transmembrane region" description="Helical" evidence="7">
    <location>
        <begin position="252"/>
        <end position="270"/>
    </location>
</feature>
<accession>A0ABV2JJ65</accession>
<feature type="transmembrane region" description="Helical" evidence="7">
    <location>
        <begin position="164"/>
        <end position="182"/>
    </location>
</feature>
<evidence type="ECO:0000259" key="8">
    <source>
        <dbReference type="PROSITE" id="PS50850"/>
    </source>
</evidence>
<feature type="transmembrane region" description="Helical" evidence="7">
    <location>
        <begin position="219"/>
        <end position="240"/>
    </location>
</feature>
<organism evidence="9 10">
    <name type="scientific">Streptococcus gallinaceus</name>
    <dbReference type="NCBI Taxonomy" id="165758"/>
    <lineage>
        <taxon>Bacteria</taxon>
        <taxon>Bacillati</taxon>
        <taxon>Bacillota</taxon>
        <taxon>Bacilli</taxon>
        <taxon>Lactobacillales</taxon>
        <taxon>Streptococcaceae</taxon>
        <taxon>Streptococcus</taxon>
    </lineage>
</organism>
<feature type="transmembrane region" description="Helical" evidence="7">
    <location>
        <begin position="282"/>
        <end position="300"/>
    </location>
</feature>
<dbReference type="SUPFAM" id="SSF103473">
    <property type="entry name" value="MFS general substrate transporter"/>
    <property type="match status" value="1"/>
</dbReference>
<keyword evidence="4 7" id="KW-0812">Transmembrane</keyword>
<feature type="transmembrane region" description="Helical" evidence="7">
    <location>
        <begin position="95"/>
        <end position="116"/>
    </location>
</feature>
<keyword evidence="5 7" id="KW-1133">Transmembrane helix</keyword>
<reference evidence="9 10" key="1">
    <citation type="submission" date="2024-06" db="EMBL/GenBank/DDBJ databases">
        <title>Genomic Encyclopedia of Type Strains, Phase IV (KMG-IV): sequencing the most valuable type-strain genomes for metagenomic binning, comparative biology and taxonomic classification.</title>
        <authorList>
            <person name="Goeker M."/>
        </authorList>
    </citation>
    <scope>NUCLEOTIDE SEQUENCE [LARGE SCALE GENOMIC DNA]</scope>
    <source>
        <strain evidence="9 10">DSM 15349</strain>
    </source>
</reference>
<evidence type="ECO:0000256" key="3">
    <source>
        <dbReference type="ARBA" id="ARBA00022475"/>
    </source>
</evidence>
<keyword evidence="2" id="KW-0813">Transport</keyword>
<feature type="transmembrane region" description="Helical" evidence="7">
    <location>
        <begin position="137"/>
        <end position="158"/>
    </location>
</feature>
<evidence type="ECO:0000313" key="10">
    <source>
        <dbReference type="Proteomes" id="UP001549055"/>
    </source>
</evidence>
<dbReference type="PANTHER" id="PTHR23513">
    <property type="entry name" value="INTEGRAL MEMBRANE EFFLUX PROTEIN-RELATED"/>
    <property type="match status" value="1"/>
</dbReference>
<keyword evidence="6 7" id="KW-0472">Membrane</keyword>
<evidence type="ECO:0000256" key="1">
    <source>
        <dbReference type="ARBA" id="ARBA00004651"/>
    </source>
</evidence>
<evidence type="ECO:0000256" key="2">
    <source>
        <dbReference type="ARBA" id="ARBA00022448"/>
    </source>
</evidence>
<feature type="transmembrane region" description="Helical" evidence="7">
    <location>
        <begin position="71"/>
        <end position="89"/>
    </location>
</feature>
<dbReference type="Pfam" id="PF07690">
    <property type="entry name" value="MFS_1"/>
    <property type="match status" value="1"/>
</dbReference>
<evidence type="ECO:0000313" key="9">
    <source>
        <dbReference type="EMBL" id="MET3643944.1"/>
    </source>
</evidence>
<keyword evidence="3" id="KW-1003">Cell membrane</keyword>
<dbReference type="EMBL" id="JBEPMK010000002">
    <property type="protein sequence ID" value="MET3643944.1"/>
    <property type="molecule type" value="Genomic_DNA"/>
</dbReference>
<keyword evidence="10" id="KW-1185">Reference proteome</keyword>
<evidence type="ECO:0000256" key="7">
    <source>
        <dbReference type="SAM" id="Phobius"/>
    </source>
</evidence>
<comment type="caution">
    <text evidence="9">The sequence shown here is derived from an EMBL/GenBank/DDBJ whole genome shotgun (WGS) entry which is preliminary data.</text>
</comment>
<evidence type="ECO:0000256" key="5">
    <source>
        <dbReference type="ARBA" id="ARBA00022989"/>
    </source>
</evidence>
<dbReference type="InterPro" id="IPR020846">
    <property type="entry name" value="MFS_dom"/>
</dbReference>
<feature type="domain" description="Major facilitator superfamily (MFS) profile" evidence="8">
    <location>
        <begin position="1"/>
        <end position="395"/>
    </location>
</feature>
<evidence type="ECO:0000256" key="4">
    <source>
        <dbReference type="ARBA" id="ARBA00022692"/>
    </source>
</evidence>
<feature type="transmembrane region" description="Helical" evidence="7">
    <location>
        <begin position="306"/>
        <end position="326"/>
    </location>
</feature>
<comment type="subcellular location">
    <subcellularLocation>
        <location evidence="1">Cell membrane</location>
        <topology evidence="1">Multi-pass membrane protein</topology>
    </subcellularLocation>
</comment>
<proteinExistence type="predicted"/>
<dbReference type="Proteomes" id="UP001549055">
    <property type="component" value="Unassembled WGS sequence"/>
</dbReference>
<sequence>MNKTILKLLTSRAINKIGNIFYDYGNSVWLASMGAIGQQFLAFYQMADTVTSIIFNPISGAIVDRFKRRQILLTTSLLCALACTVAALISNDTIMLYALVIVNIVLAISSSFSRIANKSYITELVEKDEIIRYNAQLEAVLQVIGVASPIFSFLVIHFTSLRVTLLLDALSFLLSFFLVMAIKPEESHFQVQANSGLTVKAILKDIWDGLVYIYHEKQVLFLLVLAALVNFLLAGFAYLLPFADQLYHQDGSYASLLTLGAIGSILAAFVSGKIKGSMTNLLLNLGLSGLGVMVLGLSAIASVPVWISFGGNVITEFFMTIFNIHFLSQIQMRVPNELMGRVFSGVFTVAILFMPLGTWLISALPHAVQLTSFFWIGGGVFLIALMGMLLTKREI</sequence>
<dbReference type="InterPro" id="IPR036259">
    <property type="entry name" value="MFS_trans_sf"/>
</dbReference>
<dbReference type="PANTHER" id="PTHR23513:SF11">
    <property type="entry name" value="STAPHYLOFERRIN A TRANSPORTER"/>
    <property type="match status" value="1"/>
</dbReference>
<feature type="transmembrane region" description="Helical" evidence="7">
    <location>
        <begin position="373"/>
        <end position="391"/>
    </location>
</feature>
<protein>
    <submittedName>
        <fullName evidence="9">MFS family permease</fullName>
    </submittedName>
</protein>
<dbReference type="RefSeq" id="WP_253363926.1">
    <property type="nucleotide sequence ID" value="NZ_JALJXU010000002.1"/>
</dbReference>
<dbReference type="Gene3D" id="1.20.1250.20">
    <property type="entry name" value="MFS general substrate transporter like domains"/>
    <property type="match status" value="1"/>
</dbReference>
<dbReference type="PROSITE" id="PS50850">
    <property type="entry name" value="MFS"/>
    <property type="match status" value="1"/>
</dbReference>
<evidence type="ECO:0000256" key="6">
    <source>
        <dbReference type="ARBA" id="ARBA00023136"/>
    </source>
</evidence>
<name>A0ABV2JJ65_9STRE</name>